<feature type="chain" id="PRO_5036409535" description="Polyhydroxybutyrate depolymerase" evidence="1">
    <location>
        <begin position="21"/>
        <end position="390"/>
    </location>
</feature>
<evidence type="ECO:0000313" key="4">
    <source>
        <dbReference type="Proteomes" id="UP000663864"/>
    </source>
</evidence>
<dbReference type="SUPFAM" id="SSF53474">
    <property type="entry name" value="alpha/beta-Hydrolases"/>
    <property type="match status" value="1"/>
</dbReference>
<protein>
    <recommendedName>
        <fullName evidence="5">Polyhydroxybutyrate depolymerase</fullName>
    </recommendedName>
</protein>
<feature type="signal peptide" evidence="1">
    <location>
        <begin position="1"/>
        <end position="20"/>
    </location>
</feature>
<keyword evidence="1" id="KW-0732">Signal</keyword>
<comment type="caution">
    <text evidence="2">The sequence shown here is derived from an EMBL/GenBank/DDBJ whole genome shotgun (WGS) entry which is preliminary data.</text>
</comment>
<organism evidence="2 4">
    <name type="scientific">Rotaria sordida</name>
    <dbReference type="NCBI Taxonomy" id="392033"/>
    <lineage>
        <taxon>Eukaryota</taxon>
        <taxon>Metazoa</taxon>
        <taxon>Spiralia</taxon>
        <taxon>Gnathifera</taxon>
        <taxon>Rotifera</taxon>
        <taxon>Eurotatoria</taxon>
        <taxon>Bdelloidea</taxon>
        <taxon>Philodinida</taxon>
        <taxon>Philodinidae</taxon>
        <taxon>Rotaria</taxon>
    </lineage>
</organism>
<name>A0A813WGE9_9BILA</name>
<gene>
    <name evidence="3" type="ORF">JBS370_LOCUS18729</name>
    <name evidence="2" type="ORF">ZHD862_LOCUS5071</name>
</gene>
<dbReference type="Proteomes" id="UP000663864">
    <property type="component" value="Unassembled WGS sequence"/>
</dbReference>
<dbReference type="PANTHER" id="PTHR42972">
    <property type="entry name" value="TOL-PAL SYSTEM PROTEIN TOLB"/>
    <property type="match status" value="1"/>
</dbReference>
<accession>A0A813WGE9</accession>
<sequence length="390" mass="42667">MSMCLILNVIILLFISLASASVPRTDVTVSGISSGGAMATQLHIGFSKDISGCGILAGPPYYCGGSGLTTAVCMTGPASFIFVSYLESKIKYYASNDYIDNPSNIAGDPVYVFSGKYDKIAYPGVVKLNAGLYTRLNATVKTNFDMPAHHGFPTENFGATCSSLNLANYINNCNFNLAYDMLNHLYGGSLIKPAANSKTLLLGQMLMFDQEAFMSFSDTLKKEGITKSSLSEWIQNNMYLYTPEGWEWSSSGLFHLTMSSESSNKKSITTRDSSASFDDEGFIYFPSVCANGKKCSIHVALHGCQQGKSFAGDIFATKAGYLEVAELNNIIVIFPQVRRSLMLPTNPMGCWDWWGYSHVYYATQRAPQMAGVKNMIDTVRTITTVFSEMN</sequence>
<evidence type="ECO:0000313" key="3">
    <source>
        <dbReference type="EMBL" id="CAF3860105.1"/>
    </source>
</evidence>
<evidence type="ECO:0008006" key="5">
    <source>
        <dbReference type="Google" id="ProtNLM"/>
    </source>
</evidence>
<reference evidence="2" key="1">
    <citation type="submission" date="2021-02" db="EMBL/GenBank/DDBJ databases">
        <authorList>
            <person name="Nowell W R."/>
        </authorList>
    </citation>
    <scope>NUCLEOTIDE SEQUENCE</scope>
</reference>
<proteinExistence type="predicted"/>
<dbReference type="EMBL" id="CAJOBD010002157">
    <property type="protein sequence ID" value="CAF3860105.1"/>
    <property type="molecule type" value="Genomic_DNA"/>
</dbReference>
<dbReference type="PANTHER" id="PTHR42972:SF8">
    <property type="entry name" value="POLYHYDROXYBUTYRATE DEPOLYMERASE"/>
    <property type="match status" value="1"/>
</dbReference>
<dbReference type="Gene3D" id="3.40.50.1820">
    <property type="entry name" value="alpha/beta hydrolase"/>
    <property type="match status" value="1"/>
</dbReference>
<dbReference type="Proteomes" id="UP000663836">
    <property type="component" value="Unassembled WGS sequence"/>
</dbReference>
<dbReference type="AlphaFoldDB" id="A0A813WGE9"/>
<evidence type="ECO:0000313" key="2">
    <source>
        <dbReference type="EMBL" id="CAF0854983.1"/>
    </source>
</evidence>
<dbReference type="InterPro" id="IPR029058">
    <property type="entry name" value="AB_hydrolase_fold"/>
</dbReference>
<dbReference type="EMBL" id="CAJNOT010000130">
    <property type="protein sequence ID" value="CAF0854983.1"/>
    <property type="molecule type" value="Genomic_DNA"/>
</dbReference>
<evidence type="ECO:0000256" key="1">
    <source>
        <dbReference type="SAM" id="SignalP"/>
    </source>
</evidence>